<protein>
    <submittedName>
        <fullName evidence="5">Glucuronyl hydrolase</fullName>
    </submittedName>
</protein>
<accession>A0A2R5F0S8</accession>
<reference evidence="5 6" key="1">
    <citation type="submission" date="2017-08" db="EMBL/GenBank/DDBJ databases">
        <title>Substantial Increase in Enzyme Production by Combined Drug-Resistance Mutations in Paenibacillus agaridevorans.</title>
        <authorList>
            <person name="Tanaka Y."/>
            <person name="Funane K."/>
            <person name="Hosaka T."/>
            <person name="Shiwa Y."/>
            <person name="Fujita N."/>
            <person name="Miyazaki T."/>
            <person name="Yoshikawa H."/>
            <person name="Murakami K."/>
            <person name="Kasahara K."/>
            <person name="Inaoka T."/>
            <person name="Hiraga Y."/>
            <person name="Ochi K."/>
        </authorList>
    </citation>
    <scope>NUCLEOTIDE SEQUENCE [LARGE SCALE GENOMIC DNA]</scope>
    <source>
        <strain evidence="5 6">T-3040</strain>
    </source>
</reference>
<keyword evidence="1 5" id="KW-0378">Hydrolase</keyword>
<dbReference type="InterPro" id="IPR008928">
    <property type="entry name" value="6-hairpin_glycosidase_sf"/>
</dbReference>
<evidence type="ECO:0000256" key="3">
    <source>
        <dbReference type="PIRSR" id="PIRSR610905-1"/>
    </source>
</evidence>
<dbReference type="SUPFAM" id="SSF48208">
    <property type="entry name" value="Six-hairpin glycosidases"/>
    <property type="match status" value="1"/>
</dbReference>
<dbReference type="RefSeq" id="WP_087567360.1">
    <property type="nucleotide sequence ID" value="NZ_BDQX01000208.1"/>
</dbReference>
<evidence type="ECO:0000313" key="6">
    <source>
        <dbReference type="Proteomes" id="UP000245202"/>
    </source>
</evidence>
<keyword evidence="6" id="KW-1185">Reference proteome</keyword>
<gene>
    <name evidence="5" type="ORF">PAT3040_03902</name>
</gene>
<feature type="active site" description="Proton donor" evidence="3">
    <location>
        <position position="151"/>
    </location>
</feature>
<dbReference type="Pfam" id="PF07470">
    <property type="entry name" value="Glyco_hydro_88"/>
    <property type="match status" value="1"/>
</dbReference>
<sequence>MLTEFQQEIDRIIEKIDRNMEAYGARFPHLHREGRYAENFAEDGSWTGSFWTGMVGLAYRVTGDSRYIDYLQHYFPLYQERLRTGYTDHDLGFLYQLYAVEAYRLTDDEKYRRLAVDAADKLLERYNERGQFIRAWGPLHSDERRGKIIIDCMMNLPLLYEASALTGASKYREAAEGHADSSRKHLLRADASTYHTFDFDPDSGEPLGGRCEDGYADESTWSRGQAWGVYGFQMSYEWTGRQEFRETAERMADYFIRNLPSDQVPLWDFRLPEDAIELKDTSAAAIAISGLFDLADALAADKPERAAELRRRALDMLSALVGYSSAFDPAVSGILSCCYGRTEGRRSHMYTIWGDYYYLEALLKATGRNWHMWSRER</sequence>
<proteinExistence type="inferred from homology"/>
<name>A0A2R5F0S8_9BACL</name>
<dbReference type="Proteomes" id="UP000245202">
    <property type="component" value="Unassembled WGS sequence"/>
</dbReference>
<organism evidence="5 6">
    <name type="scientific">Paenibacillus agaridevorans</name>
    <dbReference type="NCBI Taxonomy" id="171404"/>
    <lineage>
        <taxon>Bacteria</taxon>
        <taxon>Bacillati</taxon>
        <taxon>Bacillota</taxon>
        <taxon>Bacilli</taxon>
        <taxon>Bacillales</taxon>
        <taxon>Paenibacillaceae</taxon>
        <taxon>Paenibacillus</taxon>
    </lineage>
</organism>
<feature type="binding site" evidence="4">
    <location>
        <position position="209"/>
    </location>
    <ligand>
        <name>substrate</name>
    </ligand>
</feature>
<feature type="binding site" evidence="4">
    <location>
        <position position="90"/>
    </location>
    <ligand>
        <name>substrate</name>
    </ligand>
</feature>
<feature type="binding site" evidence="4">
    <location>
        <position position="227"/>
    </location>
    <ligand>
        <name>substrate</name>
    </ligand>
</feature>
<evidence type="ECO:0000256" key="2">
    <source>
        <dbReference type="ARBA" id="ARBA00038358"/>
    </source>
</evidence>
<evidence type="ECO:0000256" key="1">
    <source>
        <dbReference type="ARBA" id="ARBA00022801"/>
    </source>
</evidence>
<evidence type="ECO:0000313" key="5">
    <source>
        <dbReference type="EMBL" id="GBG09261.1"/>
    </source>
</evidence>
<feature type="binding site" evidence="4">
    <location>
        <position position="223"/>
    </location>
    <ligand>
        <name>substrate</name>
    </ligand>
</feature>
<dbReference type="AlphaFoldDB" id="A0A2R5F0S8"/>
<feature type="active site" description="Nucleophile" evidence="3">
    <location>
        <position position="90"/>
    </location>
</feature>
<dbReference type="PANTHER" id="PTHR36845">
    <property type="entry name" value="HYDROLASE, PUTATIVE (AFU_ORTHOLOGUE AFUA_7G05090)-RELATED"/>
    <property type="match status" value="1"/>
</dbReference>
<dbReference type="EMBL" id="BDQX01000208">
    <property type="protein sequence ID" value="GBG09261.1"/>
    <property type="molecule type" value="Genomic_DNA"/>
</dbReference>
<dbReference type="GO" id="GO:0052757">
    <property type="term" value="F:chondroitin hydrolase activity"/>
    <property type="evidence" value="ECO:0007669"/>
    <property type="project" value="TreeGrafter"/>
</dbReference>
<dbReference type="GO" id="GO:0000272">
    <property type="term" value="P:polysaccharide catabolic process"/>
    <property type="evidence" value="ECO:0007669"/>
    <property type="project" value="TreeGrafter"/>
</dbReference>
<comment type="caution">
    <text evidence="5">The sequence shown here is derived from an EMBL/GenBank/DDBJ whole genome shotgun (WGS) entry which is preliminary data.</text>
</comment>
<dbReference type="InterPro" id="IPR012341">
    <property type="entry name" value="6hp_glycosidase-like_sf"/>
</dbReference>
<feature type="binding site" evidence="4">
    <location>
        <position position="151"/>
    </location>
    <ligand>
        <name>substrate</name>
    </ligand>
</feature>
<dbReference type="PANTHER" id="PTHR36845:SF1">
    <property type="entry name" value="HYDROLASE, PUTATIVE (AFU_ORTHOLOGUE AFUA_7G05090)-RELATED"/>
    <property type="match status" value="1"/>
</dbReference>
<dbReference type="InterPro" id="IPR052369">
    <property type="entry name" value="UG_Glycosaminoglycan_Hydrolase"/>
</dbReference>
<dbReference type="InterPro" id="IPR010905">
    <property type="entry name" value="Glyco_hydro_88"/>
</dbReference>
<comment type="similarity">
    <text evidence="2">Belongs to the glycosyl hydrolase 88 family.</text>
</comment>
<dbReference type="Gene3D" id="1.50.10.10">
    <property type="match status" value="1"/>
</dbReference>
<evidence type="ECO:0000256" key="4">
    <source>
        <dbReference type="PIRSR" id="PIRSR610905-2"/>
    </source>
</evidence>